<accession>A0AAX0S990</accession>
<dbReference type="AlphaFoldDB" id="A0AAX0S990"/>
<comment type="caution">
    <text evidence="3">The sequence shown here is derived from an EMBL/GenBank/DDBJ whole genome shotgun (WGS) entry which is preliminary data.</text>
</comment>
<dbReference type="PROSITE" id="PS00166">
    <property type="entry name" value="ENOYL_COA_HYDRATASE"/>
    <property type="match status" value="1"/>
</dbReference>
<evidence type="ECO:0000256" key="1">
    <source>
        <dbReference type="ARBA" id="ARBA00005254"/>
    </source>
</evidence>
<evidence type="ECO:0000313" key="3">
    <source>
        <dbReference type="EMBL" id="PEJ37762.1"/>
    </source>
</evidence>
<evidence type="ECO:0000256" key="2">
    <source>
        <dbReference type="RuleBase" id="RU003707"/>
    </source>
</evidence>
<dbReference type="EMBL" id="NUEQ01000004">
    <property type="protein sequence ID" value="PEJ37762.1"/>
    <property type="molecule type" value="Genomic_DNA"/>
</dbReference>
<dbReference type="RefSeq" id="WP_098174740.1">
    <property type="nucleotide sequence ID" value="NZ_JBCMJQ010000038.1"/>
</dbReference>
<sequence length="272" mass="30156">MTDLIFKVQEGVATITLNRPDAKNSFSIQMINSWIKALEEVRDNDDIRVLVLTGNGSAFCGGGDLKAMKEGLGFLNLDGDNEKDFSTTGLNRKNSLWKYVQRIPLLMEEIDKPTIAAINGDAIGAGLDMALHCDLRIASSRARLGEGYVRLGLVPGDGGGFYLPRLIGLDKALELLWTGRIIDVEEAFDLGVITRHVPHDSLMEEVYQLASSLARGPQQAIRLIKRTVYHGQKTDLRTSLDMVSSFMGIVTEHPDYQEGMNAMMEKRKPNFK</sequence>
<reference evidence="3 4" key="1">
    <citation type="submission" date="2017-09" db="EMBL/GenBank/DDBJ databases">
        <title>Large-scale bioinformatics analysis of Bacillus genomes uncovers conserved roles of natural products in bacterial physiology.</title>
        <authorList>
            <consortium name="Agbiome Team Llc"/>
            <person name="Bleich R.M."/>
            <person name="Kirk G.J."/>
            <person name="Santa Maria K.C."/>
            <person name="Allen S.E."/>
            <person name="Farag S."/>
            <person name="Shank E.A."/>
            <person name="Bowers A."/>
        </authorList>
    </citation>
    <scope>NUCLEOTIDE SEQUENCE [LARGE SCALE GENOMIC DNA]</scope>
    <source>
        <strain evidence="3 4">AFS003229</strain>
    </source>
</reference>
<dbReference type="CDD" id="cd06558">
    <property type="entry name" value="crotonase-like"/>
    <property type="match status" value="1"/>
</dbReference>
<dbReference type="Gene3D" id="3.90.226.10">
    <property type="entry name" value="2-enoyl-CoA Hydratase, Chain A, domain 1"/>
    <property type="match status" value="1"/>
</dbReference>
<dbReference type="Pfam" id="PF00378">
    <property type="entry name" value="ECH_1"/>
    <property type="match status" value="1"/>
</dbReference>
<dbReference type="InterPro" id="IPR029045">
    <property type="entry name" value="ClpP/crotonase-like_dom_sf"/>
</dbReference>
<dbReference type="PANTHER" id="PTHR43802:SF1">
    <property type="entry name" value="IP11341P-RELATED"/>
    <property type="match status" value="1"/>
</dbReference>
<name>A0AAX0S990_9BACI</name>
<organism evidence="3 4">
    <name type="scientific">Peribacillus butanolivorans</name>
    <dbReference type="NCBI Taxonomy" id="421767"/>
    <lineage>
        <taxon>Bacteria</taxon>
        <taxon>Bacillati</taxon>
        <taxon>Bacillota</taxon>
        <taxon>Bacilli</taxon>
        <taxon>Bacillales</taxon>
        <taxon>Bacillaceae</taxon>
        <taxon>Peribacillus</taxon>
    </lineage>
</organism>
<evidence type="ECO:0000313" key="4">
    <source>
        <dbReference type="Proteomes" id="UP000220106"/>
    </source>
</evidence>
<proteinExistence type="inferred from homology"/>
<dbReference type="InterPro" id="IPR018376">
    <property type="entry name" value="Enoyl-CoA_hyd/isom_CS"/>
</dbReference>
<dbReference type="Proteomes" id="UP000220106">
    <property type="component" value="Unassembled WGS sequence"/>
</dbReference>
<dbReference type="GO" id="GO:0003824">
    <property type="term" value="F:catalytic activity"/>
    <property type="evidence" value="ECO:0007669"/>
    <property type="project" value="InterPro"/>
</dbReference>
<gene>
    <name evidence="3" type="ORF">CN689_02395</name>
</gene>
<comment type="similarity">
    <text evidence="1 2">Belongs to the enoyl-CoA hydratase/isomerase family.</text>
</comment>
<dbReference type="InterPro" id="IPR001753">
    <property type="entry name" value="Enoyl-CoA_hydra/iso"/>
</dbReference>
<protein>
    <submittedName>
        <fullName evidence="3">Enoyl-CoA hydratase</fullName>
    </submittedName>
</protein>
<dbReference type="SUPFAM" id="SSF52096">
    <property type="entry name" value="ClpP/crotonase"/>
    <property type="match status" value="1"/>
</dbReference>
<dbReference type="PANTHER" id="PTHR43802">
    <property type="entry name" value="ENOYL-COA HYDRATASE"/>
    <property type="match status" value="1"/>
</dbReference>